<feature type="region of interest" description="Disordered" evidence="1">
    <location>
        <begin position="239"/>
        <end position="280"/>
    </location>
</feature>
<reference evidence="2 3" key="1">
    <citation type="submission" date="2020-01" db="EMBL/GenBank/DDBJ databases">
        <title>Identification and distribution of gene clusters putatively required for synthesis of sphingolipid metabolism inhibitors in phylogenetically diverse species of the filamentous fungus Fusarium.</title>
        <authorList>
            <person name="Kim H.-S."/>
            <person name="Busman M."/>
            <person name="Brown D.W."/>
            <person name="Divon H."/>
            <person name="Uhlig S."/>
            <person name="Proctor R.H."/>
        </authorList>
    </citation>
    <scope>NUCLEOTIDE SEQUENCE [LARGE SCALE GENOMIC DNA]</scope>
    <source>
        <strain evidence="2 3">NRRL 20459</strain>
    </source>
</reference>
<feature type="compositionally biased region" description="Polar residues" evidence="1">
    <location>
        <begin position="816"/>
        <end position="827"/>
    </location>
</feature>
<accession>A0A8H4LN49</accession>
<gene>
    <name evidence="2" type="ORF">FALBO_1347</name>
</gene>
<feature type="compositionally biased region" description="Pro residues" evidence="1">
    <location>
        <begin position="543"/>
        <end position="552"/>
    </location>
</feature>
<feature type="compositionally biased region" description="Low complexity" evidence="1">
    <location>
        <begin position="386"/>
        <end position="397"/>
    </location>
</feature>
<dbReference type="PRINTS" id="PR01217">
    <property type="entry name" value="PRICHEXTENSN"/>
</dbReference>
<dbReference type="Proteomes" id="UP000554235">
    <property type="component" value="Unassembled WGS sequence"/>
</dbReference>
<dbReference type="EMBL" id="JAADYS010000171">
    <property type="protein sequence ID" value="KAF4471746.1"/>
    <property type="molecule type" value="Genomic_DNA"/>
</dbReference>
<feature type="compositionally biased region" description="Pro residues" evidence="1">
    <location>
        <begin position="408"/>
        <end position="419"/>
    </location>
</feature>
<feature type="compositionally biased region" description="Acidic residues" evidence="1">
    <location>
        <begin position="185"/>
        <end position="204"/>
    </location>
</feature>
<evidence type="ECO:0000313" key="3">
    <source>
        <dbReference type="Proteomes" id="UP000554235"/>
    </source>
</evidence>
<proteinExistence type="predicted"/>
<feature type="compositionally biased region" description="Basic and acidic residues" evidence="1">
    <location>
        <begin position="736"/>
        <end position="747"/>
    </location>
</feature>
<feature type="region of interest" description="Disordered" evidence="1">
    <location>
        <begin position="182"/>
        <end position="224"/>
    </location>
</feature>
<evidence type="ECO:0000256" key="1">
    <source>
        <dbReference type="SAM" id="MobiDB-lite"/>
    </source>
</evidence>
<evidence type="ECO:0000313" key="2">
    <source>
        <dbReference type="EMBL" id="KAF4471746.1"/>
    </source>
</evidence>
<feature type="region of interest" description="Disordered" evidence="1">
    <location>
        <begin position="349"/>
        <end position="866"/>
    </location>
</feature>
<dbReference type="OrthoDB" id="371463at2759"/>
<feature type="compositionally biased region" description="Polar residues" evidence="1">
    <location>
        <begin position="657"/>
        <end position="669"/>
    </location>
</feature>
<protein>
    <submittedName>
        <fullName evidence="2">Nicotinamide mononucleotide permease</fullName>
    </submittedName>
</protein>
<feature type="compositionally biased region" description="Pro residues" evidence="1">
    <location>
        <begin position="513"/>
        <end position="524"/>
    </location>
</feature>
<organism evidence="2 3">
    <name type="scientific">Fusarium albosuccineum</name>
    <dbReference type="NCBI Taxonomy" id="1237068"/>
    <lineage>
        <taxon>Eukaryota</taxon>
        <taxon>Fungi</taxon>
        <taxon>Dikarya</taxon>
        <taxon>Ascomycota</taxon>
        <taxon>Pezizomycotina</taxon>
        <taxon>Sordariomycetes</taxon>
        <taxon>Hypocreomycetidae</taxon>
        <taxon>Hypocreales</taxon>
        <taxon>Nectriaceae</taxon>
        <taxon>Fusarium</taxon>
        <taxon>Fusarium decemcellulare species complex</taxon>
    </lineage>
</organism>
<feature type="compositionally biased region" description="Basic and acidic residues" evidence="1">
    <location>
        <begin position="420"/>
        <end position="434"/>
    </location>
</feature>
<keyword evidence="3" id="KW-1185">Reference proteome</keyword>
<comment type="caution">
    <text evidence="2">The sequence shown here is derived from an EMBL/GenBank/DDBJ whole genome shotgun (WGS) entry which is preliminary data.</text>
</comment>
<feature type="compositionally biased region" description="Pro residues" evidence="1">
    <location>
        <begin position="444"/>
        <end position="459"/>
    </location>
</feature>
<feature type="compositionally biased region" description="Polar residues" evidence="1">
    <location>
        <begin position="634"/>
        <end position="646"/>
    </location>
</feature>
<dbReference type="AlphaFoldDB" id="A0A8H4LN49"/>
<feature type="compositionally biased region" description="Basic residues" evidence="1">
    <location>
        <begin position="854"/>
        <end position="866"/>
    </location>
</feature>
<feature type="compositionally biased region" description="Pro residues" evidence="1">
    <location>
        <begin position="704"/>
        <end position="724"/>
    </location>
</feature>
<feature type="compositionally biased region" description="Pro residues" evidence="1">
    <location>
        <begin position="482"/>
        <end position="493"/>
    </location>
</feature>
<feature type="compositionally biased region" description="Pro residues" evidence="1">
    <location>
        <begin position="597"/>
        <end position="610"/>
    </location>
</feature>
<sequence length="866" mass="94955">MPTYLCHGFRWNRRAIRIHVILNDLEDAASNWIIAPATSSSILNQFYDSYDFLPSPAPSTPTSVSKNPTQPEDQHKHVDDDLSLPPSRVDPAHDGVLMHPWSAVKLLEEFDPEETTTPCRPYAYVADHVIRVDLSVDVAGEMAKYYEKMAGDDGWIVELRDELQKGEPVRWYVVVCGDEVREVPGESDNDDDDGSSYYEEDEVEEARQLHGIESDSPSEYGDDDDALTVLEDIPEEAELLTPRPSEYEEPDIDHPLQPGELVPQRSSASTASSLWPLQREDSNLSSRLRTPDINVPLLQDIISSRFSSSTASGLYHDEDRLMLEPEEFALGQSPARTPLREEAPDIMMPIRADELVPPISPSPSTPTPMKRDVVGSSQYPPEEFVPSRSPSPMSPVTSRREQTTPNIPSGPQPTKPPRPPRPETLDLSVYEHMDAIYGTGQIVPPLPPPPPPPLPPLRSPSPLKSSPQHELVGSAPEDILPPQTPSPTSPNPPQQGQGLLSSALPRPEDVTPPQTPSPKSPNPPQQLSDLDFEEIIPTRSPSPMSPNPPQQQQPPGSAVTKPEETIPPETPSPMSPNPPQMEPLEPLARKSEEVIPPRTPSPMSPNPPHQNQPGAEAFHTPMETTPAHLPTPSIPRQNQPQVSETNVKQESKDVVSRPSTNLTTPTLVQKETPGPQSPPQSRQTEVRSPSPMSPARVPQDIPIPDVPPPPEPADTIKVPPPTPPKARSVQEQGVETEEKVETREQHQVEAAANISVSTPMAFSDEMSSSATDLEDEEIVWEPPPSPVSEYEPGNSPERNVPPKQENMRAPPPSRVHTGQVSAPTQHTGVDKPDGGPRSPPRMHRRPSVAEGLKKLFRKGHSQKGGG</sequence>
<feature type="compositionally biased region" description="Polar residues" evidence="1">
    <location>
        <begin position="264"/>
        <end position="275"/>
    </location>
</feature>
<feature type="region of interest" description="Disordered" evidence="1">
    <location>
        <begin position="57"/>
        <end position="86"/>
    </location>
</feature>
<name>A0A8H4LN49_9HYPO</name>
<feature type="compositionally biased region" description="Polar residues" evidence="1">
    <location>
        <begin position="754"/>
        <end position="771"/>
    </location>
</feature>
<feature type="compositionally biased region" description="Pro residues" evidence="1">
    <location>
        <begin position="568"/>
        <end position="581"/>
    </location>
</feature>